<feature type="transmembrane region" description="Helical" evidence="2">
    <location>
        <begin position="264"/>
        <end position="283"/>
    </location>
</feature>
<feature type="transmembrane region" description="Helical" evidence="2">
    <location>
        <begin position="207"/>
        <end position="226"/>
    </location>
</feature>
<evidence type="ECO:0000256" key="1">
    <source>
        <dbReference type="SAM" id="MobiDB-lite"/>
    </source>
</evidence>
<evidence type="ECO:0000259" key="3">
    <source>
        <dbReference type="Pfam" id="PF20237"/>
    </source>
</evidence>
<feature type="region of interest" description="Disordered" evidence="1">
    <location>
        <begin position="1"/>
        <end position="30"/>
    </location>
</feature>
<dbReference type="OrthoDB" id="3546297at2759"/>
<dbReference type="RefSeq" id="XP_001796255.1">
    <property type="nucleotide sequence ID" value="XM_001796203.1"/>
</dbReference>
<protein>
    <recommendedName>
        <fullName evidence="3">DUF6594 domain-containing protein</fullName>
    </recommendedName>
</protein>
<dbReference type="EMBL" id="CP069041">
    <property type="protein sequence ID" value="QRD05576.1"/>
    <property type="molecule type" value="Genomic_DNA"/>
</dbReference>
<feature type="compositionally biased region" description="Low complexity" evidence="1">
    <location>
        <begin position="11"/>
        <end position="27"/>
    </location>
</feature>
<dbReference type="InterPro" id="IPR046529">
    <property type="entry name" value="DUF6594"/>
</dbReference>
<gene>
    <name evidence="4" type="ORF">JI435_058590</name>
</gene>
<feature type="transmembrane region" description="Helical" evidence="2">
    <location>
        <begin position="233"/>
        <end position="252"/>
    </location>
</feature>
<dbReference type="Proteomes" id="UP000663193">
    <property type="component" value="Chromosome 19"/>
</dbReference>
<dbReference type="KEGG" id="pno:SNOG_05859"/>
<name>A0A7U2I986_PHANO</name>
<evidence type="ECO:0000313" key="5">
    <source>
        <dbReference type="Proteomes" id="UP000663193"/>
    </source>
</evidence>
<dbReference type="OMA" id="FESHYSY"/>
<dbReference type="VEuPathDB" id="FungiDB:JI435_058590"/>
<keyword evidence="2" id="KW-1133">Transmembrane helix</keyword>
<evidence type="ECO:0000256" key="2">
    <source>
        <dbReference type="SAM" id="Phobius"/>
    </source>
</evidence>
<sequence>MASPMDSVTGPAASAHPPSDSSSLLHAETNPAACDSGNEALLEYVQRSIDEDEDFAFMRFEALQRTNIVALQTKLVRLKDTLRKAKAISNEDLESIRLILEQYSTAIQNYHFLHRRKGLTKQESTQRRFVLQRYFQPQVHDISVFNSHYSYFDDAEPRTDALRSTLMHALPAWLTYSSNERSARRREFSEGKPPKEVSPFIDRLCRFTIAAVGGSFLVGPMLIMAIDSSTTKSLVTVSVSVLIFIAVLTFGVRVGNVEALVSTATYAAVLVVFVGSSTGGGGGTGQ</sequence>
<proteinExistence type="predicted"/>
<keyword evidence="2" id="KW-0812">Transmembrane</keyword>
<reference evidence="5" key="1">
    <citation type="journal article" date="2021" name="BMC Genomics">
        <title>Chromosome-level genome assembly and manually-curated proteome of model necrotroph Parastagonospora nodorum Sn15 reveals a genome-wide trove of candidate effector homologs, and redundancy of virulence-related functions within an accessory chromosome.</title>
        <authorList>
            <person name="Bertazzoni S."/>
            <person name="Jones D.A.B."/>
            <person name="Phan H.T."/>
            <person name="Tan K.-C."/>
            <person name="Hane J.K."/>
        </authorList>
    </citation>
    <scope>NUCLEOTIDE SEQUENCE [LARGE SCALE GENOMIC DNA]</scope>
    <source>
        <strain evidence="5">SN15 / ATCC MYA-4574 / FGSC 10173)</strain>
    </source>
</reference>
<feature type="domain" description="DUF6594" evidence="3">
    <location>
        <begin position="51"/>
        <end position="271"/>
    </location>
</feature>
<keyword evidence="5" id="KW-1185">Reference proteome</keyword>
<dbReference type="AlphaFoldDB" id="A0A7U2I986"/>
<keyword evidence="2" id="KW-0472">Membrane</keyword>
<organism evidence="4 5">
    <name type="scientific">Phaeosphaeria nodorum (strain SN15 / ATCC MYA-4574 / FGSC 10173)</name>
    <name type="common">Glume blotch fungus</name>
    <name type="synonym">Parastagonospora nodorum</name>
    <dbReference type="NCBI Taxonomy" id="321614"/>
    <lineage>
        <taxon>Eukaryota</taxon>
        <taxon>Fungi</taxon>
        <taxon>Dikarya</taxon>
        <taxon>Ascomycota</taxon>
        <taxon>Pezizomycotina</taxon>
        <taxon>Dothideomycetes</taxon>
        <taxon>Pleosporomycetidae</taxon>
        <taxon>Pleosporales</taxon>
        <taxon>Pleosporineae</taxon>
        <taxon>Phaeosphaeriaceae</taxon>
        <taxon>Parastagonospora</taxon>
    </lineage>
</organism>
<accession>A0A7U2I986</accession>
<dbReference type="Pfam" id="PF20237">
    <property type="entry name" value="DUF6594"/>
    <property type="match status" value="1"/>
</dbReference>
<evidence type="ECO:0000313" key="4">
    <source>
        <dbReference type="EMBL" id="QRD05576.1"/>
    </source>
</evidence>